<evidence type="ECO:0000313" key="1">
    <source>
        <dbReference type="EMBL" id="KKL91047.1"/>
    </source>
</evidence>
<protein>
    <submittedName>
        <fullName evidence="1">Uncharacterized protein</fullName>
    </submittedName>
</protein>
<name>A0A0F9IVB2_9ZZZZ</name>
<feature type="non-terminal residue" evidence="1">
    <location>
        <position position="97"/>
    </location>
</feature>
<sequence>MENKIGLKKQTNLCYGCEFQKVESRAFYEDGKRTPSHIHIQRECKIDPTRDCYKRTSCKDFKQAILEMTQEEFLESNRRFKEVIRAINHCGICNRVM</sequence>
<organism evidence="1">
    <name type="scientific">marine sediment metagenome</name>
    <dbReference type="NCBI Taxonomy" id="412755"/>
    <lineage>
        <taxon>unclassified sequences</taxon>
        <taxon>metagenomes</taxon>
        <taxon>ecological metagenomes</taxon>
    </lineage>
</organism>
<gene>
    <name evidence="1" type="ORF">LCGC14_1898630</name>
</gene>
<comment type="caution">
    <text evidence="1">The sequence shown here is derived from an EMBL/GenBank/DDBJ whole genome shotgun (WGS) entry which is preliminary data.</text>
</comment>
<accession>A0A0F9IVB2</accession>
<dbReference type="AlphaFoldDB" id="A0A0F9IVB2"/>
<proteinExistence type="predicted"/>
<dbReference type="EMBL" id="LAZR01019840">
    <property type="protein sequence ID" value="KKL91047.1"/>
    <property type="molecule type" value="Genomic_DNA"/>
</dbReference>
<reference evidence="1" key="1">
    <citation type="journal article" date="2015" name="Nature">
        <title>Complex archaea that bridge the gap between prokaryotes and eukaryotes.</title>
        <authorList>
            <person name="Spang A."/>
            <person name="Saw J.H."/>
            <person name="Jorgensen S.L."/>
            <person name="Zaremba-Niedzwiedzka K."/>
            <person name="Martijn J."/>
            <person name="Lind A.E."/>
            <person name="van Eijk R."/>
            <person name="Schleper C."/>
            <person name="Guy L."/>
            <person name="Ettema T.J."/>
        </authorList>
    </citation>
    <scope>NUCLEOTIDE SEQUENCE</scope>
</reference>